<accession>A0ABR3D3K8</accession>
<sequence length="108" mass="12082">MLVMSIAAFARRITHYLRYLSPTLALAVCHVDSASLPPQISGLADKIGGMFWFTRPGKVTRMEARQKAGSQGKGWDYHARDAVERDKSHGLTPVWGGERHLDRRHAVL</sequence>
<dbReference type="Proteomes" id="UP001451303">
    <property type="component" value="Unassembled WGS sequence"/>
</dbReference>
<evidence type="ECO:0000313" key="1">
    <source>
        <dbReference type="EMBL" id="KAL0467289.1"/>
    </source>
</evidence>
<organism evidence="1 2">
    <name type="scientific">Neurospora intermedia</name>
    <dbReference type="NCBI Taxonomy" id="5142"/>
    <lineage>
        <taxon>Eukaryota</taxon>
        <taxon>Fungi</taxon>
        <taxon>Dikarya</taxon>
        <taxon>Ascomycota</taxon>
        <taxon>Pezizomycotina</taxon>
        <taxon>Sordariomycetes</taxon>
        <taxon>Sordariomycetidae</taxon>
        <taxon>Sordariales</taxon>
        <taxon>Sordariaceae</taxon>
        <taxon>Neurospora</taxon>
    </lineage>
</organism>
<feature type="non-terminal residue" evidence="1">
    <location>
        <position position="108"/>
    </location>
</feature>
<proteinExistence type="predicted"/>
<protein>
    <submittedName>
        <fullName evidence="1">Uncharacterized protein</fullName>
    </submittedName>
</protein>
<comment type="caution">
    <text evidence="1">The sequence shown here is derived from an EMBL/GenBank/DDBJ whole genome shotgun (WGS) entry which is preliminary data.</text>
</comment>
<name>A0ABR3D3K8_NEUIN</name>
<keyword evidence="2" id="KW-1185">Reference proteome</keyword>
<gene>
    <name evidence="1" type="ORF">QR685DRAFT_533928</name>
</gene>
<dbReference type="EMBL" id="JAVLET010000010">
    <property type="protein sequence ID" value="KAL0467289.1"/>
    <property type="molecule type" value="Genomic_DNA"/>
</dbReference>
<reference evidence="1 2" key="1">
    <citation type="submission" date="2023-09" db="EMBL/GenBank/DDBJ databases">
        <title>Multi-omics analysis of a traditional fermented food reveals byproduct-associated fungal strains for waste-to-food upcycling.</title>
        <authorList>
            <consortium name="Lawrence Berkeley National Laboratory"/>
            <person name="Rekdal V.M."/>
            <person name="Villalobos-Escobedo J.M."/>
            <person name="Rodriguez-Valeron N."/>
            <person name="Garcia M.O."/>
            <person name="Vasquez D.P."/>
            <person name="Damayanti I."/>
            <person name="Sorensen P.M."/>
            <person name="Baidoo E.E."/>
            <person name="De Carvalho A.C."/>
            <person name="Riley R."/>
            <person name="Lipzen A."/>
            <person name="He G."/>
            <person name="Yan M."/>
            <person name="Haridas S."/>
            <person name="Daum C."/>
            <person name="Yoshinaga Y."/>
            <person name="Ng V."/>
            <person name="Grigoriev I.V."/>
            <person name="Munk R."/>
            <person name="Nuraida L."/>
            <person name="Wijaya C.H."/>
            <person name="Morales P.-C."/>
            <person name="Keasling J.D."/>
        </authorList>
    </citation>
    <scope>NUCLEOTIDE SEQUENCE [LARGE SCALE GENOMIC DNA]</scope>
    <source>
        <strain evidence="1 2">FGSC 2613</strain>
    </source>
</reference>
<evidence type="ECO:0000313" key="2">
    <source>
        <dbReference type="Proteomes" id="UP001451303"/>
    </source>
</evidence>